<evidence type="ECO:0000313" key="4">
    <source>
        <dbReference type="Proteomes" id="UP000464751"/>
    </source>
</evidence>
<protein>
    <submittedName>
        <fullName evidence="3">Cupin domain-containing protein</fullName>
    </submittedName>
</protein>
<dbReference type="Proteomes" id="UP000464751">
    <property type="component" value="Chromosome"/>
</dbReference>
<proteinExistence type="predicted"/>
<sequence length="156" mass="16108">MNANASATVHPAAAASRFWVLGDQLSIRGNLEGTTLNVVDVVVPPGGGTPPHSHPSPEIFRILDGTIRIWSVVDGRPTEMDAGAGDVVTIAAHAPHGYRNVSGAPVSLMAVVDEQTMGFFRAAATDEAPEGPPTADVIGQIMKLSADHGITILTAP</sequence>
<dbReference type="RefSeq" id="WP_163076722.1">
    <property type="nucleotide sequence ID" value="NZ_CP048630.1"/>
</dbReference>
<dbReference type="PANTHER" id="PTHR35848">
    <property type="entry name" value="OXALATE-BINDING PROTEIN"/>
    <property type="match status" value="1"/>
</dbReference>
<dbReference type="InterPro" id="IPR011051">
    <property type="entry name" value="RmlC_Cupin_sf"/>
</dbReference>
<name>A0A6P1YR28_9HYPH</name>
<dbReference type="GO" id="GO:0046872">
    <property type="term" value="F:metal ion binding"/>
    <property type="evidence" value="ECO:0007669"/>
    <property type="project" value="UniProtKB-KW"/>
</dbReference>
<organism evidence="3 4">
    <name type="scientific">Ancylobacter pratisalsi</name>
    <dbReference type="NCBI Taxonomy" id="1745854"/>
    <lineage>
        <taxon>Bacteria</taxon>
        <taxon>Pseudomonadati</taxon>
        <taxon>Pseudomonadota</taxon>
        <taxon>Alphaproteobacteria</taxon>
        <taxon>Hyphomicrobiales</taxon>
        <taxon>Xanthobacteraceae</taxon>
        <taxon>Ancylobacter</taxon>
    </lineage>
</organism>
<dbReference type="PANTHER" id="PTHR35848:SF6">
    <property type="entry name" value="CUPIN TYPE-2 DOMAIN-CONTAINING PROTEIN"/>
    <property type="match status" value="1"/>
</dbReference>
<dbReference type="SUPFAM" id="SSF51182">
    <property type="entry name" value="RmlC-like cupins"/>
    <property type="match status" value="1"/>
</dbReference>
<gene>
    <name evidence="3" type="ORF">G3A50_19120</name>
</gene>
<reference evidence="3 4" key="1">
    <citation type="submission" date="2020-02" db="EMBL/GenBank/DDBJ databases">
        <authorList>
            <person name="Li G."/>
        </authorList>
    </citation>
    <scope>NUCLEOTIDE SEQUENCE [LARGE SCALE GENOMIC DNA]</scope>
    <source>
        <strain evidence="3 4">DSM 102029</strain>
    </source>
</reference>
<dbReference type="Pfam" id="PF07883">
    <property type="entry name" value="Cupin_2"/>
    <property type="match status" value="1"/>
</dbReference>
<dbReference type="InterPro" id="IPR051610">
    <property type="entry name" value="GPI/OXD"/>
</dbReference>
<evidence type="ECO:0000259" key="2">
    <source>
        <dbReference type="Pfam" id="PF07883"/>
    </source>
</evidence>
<feature type="domain" description="Cupin type-2" evidence="2">
    <location>
        <begin position="41"/>
        <end position="111"/>
    </location>
</feature>
<keyword evidence="4" id="KW-1185">Reference proteome</keyword>
<dbReference type="InterPro" id="IPR014710">
    <property type="entry name" value="RmlC-like_jellyroll"/>
</dbReference>
<dbReference type="AlphaFoldDB" id="A0A6P1YR28"/>
<keyword evidence="1" id="KW-0479">Metal-binding</keyword>
<dbReference type="InterPro" id="IPR013096">
    <property type="entry name" value="Cupin_2"/>
</dbReference>
<dbReference type="KEGG" id="apra:G3A50_19120"/>
<dbReference type="Gene3D" id="2.60.120.10">
    <property type="entry name" value="Jelly Rolls"/>
    <property type="match status" value="1"/>
</dbReference>
<evidence type="ECO:0000313" key="3">
    <source>
        <dbReference type="EMBL" id="QIB35582.1"/>
    </source>
</evidence>
<evidence type="ECO:0000256" key="1">
    <source>
        <dbReference type="ARBA" id="ARBA00022723"/>
    </source>
</evidence>
<dbReference type="EMBL" id="CP048630">
    <property type="protein sequence ID" value="QIB35582.1"/>
    <property type="molecule type" value="Genomic_DNA"/>
</dbReference>
<accession>A0A6P1YR28</accession>